<dbReference type="GO" id="GO:0009451">
    <property type="term" value="P:RNA modification"/>
    <property type="evidence" value="ECO:0007669"/>
    <property type="project" value="InterPro"/>
</dbReference>
<evidence type="ECO:0000313" key="5">
    <source>
        <dbReference type="Proteomes" id="UP000825935"/>
    </source>
</evidence>
<dbReference type="FunFam" id="1.25.40.10:FF:000285">
    <property type="entry name" value="Pentatricopeptide repeat-containing protein, chloroplastic"/>
    <property type="match status" value="1"/>
</dbReference>
<dbReference type="PANTHER" id="PTHR24015">
    <property type="entry name" value="OS07G0578800 PROTEIN-RELATED"/>
    <property type="match status" value="1"/>
</dbReference>
<dbReference type="GO" id="GO:0003723">
    <property type="term" value="F:RNA binding"/>
    <property type="evidence" value="ECO:0007669"/>
    <property type="project" value="InterPro"/>
</dbReference>
<proteinExistence type="predicted"/>
<dbReference type="AlphaFoldDB" id="A0A8T2QB68"/>
<comment type="caution">
    <text evidence="4">The sequence shown here is derived from an EMBL/GenBank/DDBJ whole genome shotgun (WGS) entry which is preliminary data.</text>
</comment>
<dbReference type="Pfam" id="PF01535">
    <property type="entry name" value="PPR"/>
    <property type="match status" value="3"/>
</dbReference>
<dbReference type="Gene3D" id="1.25.40.10">
    <property type="entry name" value="Tetratricopeptide repeat domain"/>
    <property type="match status" value="4"/>
</dbReference>
<dbReference type="SUPFAM" id="SSF48452">
    <property type="entry name" value="TPR-like"/>
    <property type="match status" value="1"/>
</dbReference>
<feature type="compositionally biased region" description="Basic residues" evidence="3">
    <location>
        <begin position="38"/>
        <end position="49"/>
    </location>
</feature>
<protein>
    <recommendedName>
        <fullName evidence="6">Pentatricopeptide repeat-containing protein</fullName>
    </recommendedName>
</protein>
<feature type="repeat" description="PPR" evidence="2">
    <location>
        <begin position="250"/>
        <end position="284"/>
    </location>
</feature>
<dbReference type="FunFam" id="1.25.40.10:FF:000158">
    <property type="entry name" value="pentatricopeptide repeat-containing protein At2g33680"/>
    <property type="match status" value="1"/>
</dbReference>
<evidence type="ECO:0000256" key="2">
    <source>
        <dbReference type="PROSITE-ProRule" id="PRU00708"/>
    </source>
</evidence>
<accession>A0A8T2QB68</accession>
<dbReference type="EMBL" id="CM035441">
    <property type="protein sequence ID" value="KAH7280743.1"/>
    <property type="molecule type" value="Genomic_DNA"/>
</dbReference>
<organism evidence="4 5">
    <name type="scientific">Ceratopteris richardii</name>
    <name type="common">Triangle waterfern</name>
    <dbReference type="NCBI Taxonomy" id="49495"/>
    <lineage>
        <taxon>Eukaryota</taxon>
        <taxon>Viridiplantae</taxon>
        <taxon>Streptophyta</taxon>
        <taxon>Embryophyta</taxon>
        <taxon>Tracheophyta</taxon>
        <taxon>Polypodiopsida</taxon>
        <taxon>Polypodiidae</taxon>
        <taxon>Polypodiales</taxon>
        <taxon>Pteridineae</taxon>
        <taxon>Pteridaceae</taxon>
        <taxon>Parkerioideae</taxon>
        <taxon>Ceratopteris</taxon>
    </lineage>
</organism>
<dbReference type="Pfam" id="PF13041">
    <property type="entry name" value="PPR_2"/>
    <property type="match status" value="5"/>
</dbReference>
<gene>
    <name evidence="4" type="ORF">KP509_36G012600</name>
</gene>
<evidence type="ECO:0000313" key="4">
    <source>
        <dbReference type="EMBL" id="KAH7280743.1"/>
    </source>
</evidence>
<feature type="repeat" description="PPR" evidence="2">
    <location>
        <begin position="285"/>
        <end position="319"/>
    </location>
</feature>
<reference evidence="4" key="1">
    <citation type="submission" date="2021-08" db="EMBL/GenBank/DDBJ databases">
        <title>WGS assembly of Ceratopteris richardii.</title>
        <authorList>
            <person name="Marchant D.B."/>
            <person name="Chen G."/>
            <person name="Jenkins J."/>
            <person name="Shu S."/>
            <person name="Leebens-Mack J."/>
            <person name="Grimwood J."/>
            <person name="Schmutz J."/>
            <person name="Soltis P."/>
            <person name="Soltis D."/>
            <person name="Chen Z.-H."/>
        </authorList>
    </citation>
    <scope>NUCLEOTIDE SEQUENCE</scope>
    <source>
        <strain evidence="4">Whitten #5841</strain>
        <tissue evidence="4">Leaf</tissue>
    </source>
</reference>
<feature type="repeat" description="PPR" evidence="2">
    <location>
        <begin position="556"/>
        <end position="590"/>
    </location>
</feature>
<dbReference type="PANTHER" id="PTHR24015:SF548">
    <property type="entry name" value="OS08G0340900 PROTEIN"/>
    <property type="match status" value="1"/>
</dbReference>
<dbReference type="PROSITE" id="PS51375">
    <property type="entry name" value="PPR"/>
    <property type="match status" value="7"/>
</dbReference>
<dbReference type="InterPro" id="IPR002885">
    <property type="entry name" value="PPR_rpt"/>
</dbReference>
<evidence type="ECO:0000256" key="3">
    <source>
        <dbReference type="SAM" id="MobiDB-lite"/>
    </source>
</evidence>
<dbReference type="InterPro" id="IPR046960">
    <property type="entry name" value="PPR_At4g14850-like_plant"/>
</dbReference>
<dbReference type="Proteomes" id="UP000825935">
    <property type="component" value="Chromosome 36"/>
</dbReference>
<feature type="region of interest" description="Disordered" evidence="3">
    <location>
        <begin position="17"/>
        <end position="49"/>
    </location>
</feature>
<feature type="repeat" description="PPR" evidence="2">
    <location>
        <begin position="148"/>
        <end position="182"/>
    </location>
</feature>
<evidence type="ECO:0000256" key="1">
    <source>
        <dbReference type="ARBA" id="ARBA00022737"/>
    </source>
</evidence>
<feature type="repeat" description="PPR" evidence="2">
    <location>
        <begin position="352"/>
        <end position="386"/>
    </location>
</feature>
<evidence type="ECO:0008006" key="6">
    <source>
        <dbReference type="Google" id="ProtNLM"/>
    </source>
</evidence>
<dbReference type="NCBIfam" id="TIGR00756">
    <property type="entry name" value="PPR"/>
    <property type="match status" value="6"/>
</dbReference>
<name>A0A8T2QB68_CERRI</name>
<dbReference type="FunFam" id="1.25.40.10:FF:000344">
    <property type="entry name" value="Pentatricopeptide repeat-containing protein"/>
    <property type="match status" value="1"/>
</dbReference>
<feature type="repeat" description="PPR" evidence="2">
    <location>
        <begin position="454"/>
        <end position="488"/>
    </location>
</feature>
<keyword evidence="1" id="KW-0677">Repeat</keyword>
<dbReference type="InterPro" id="IPR011990">
    <property type="entry name" value="TPR-like_helical_dom_sf"/>
</dbReference>
<keyword evidence="5" id="KW-1185">Reference proteome</keyword>
<dbReference type="OrthoDB" id="185373at2759"/>
<sequence length="680" mass="75603">MDLHLMYGPPMANKEELQELQRGPSPRKPISLKERVLRKSRTKNAPSKHHHRNQFFVVYKSTIPKSTIDKQCVAAKRTDCHFPQVLSPSLIWACCRNKDLSRGIMLHNEVKRLGLVEKNYSDALITMYSKCGAVDEAQSLLNMYDSSITVPWTSLIAGYARRKQGQDALDCFELMQKKGVPPNEVTYVYVLKACAVTGDITKGKQIHEEISRKGFLERSVLLGNILVDMYAKCGALPQAKSVLETLPSRDVVTWNTLISRFSQAQEAHQALECFEQMRNEGISPDAVTYASILKACALIGAIDKGVEIHDVIQKQGFLDHDVVLGGALVHMYAKCGKLSQARTVLQHLPSRSIVVWSALMASYVQKGLGQEALEFFEQLQQENIRPDALAYTCVLKACALVGDKGKGKKIHDEILRERLQEQNPELVAALVEMYVLCGDLLHAHTVLLELSSHSAATWNPLIVGYTQNGQGHEALECYKQMEQQGIPPDSITYASVLKACNVLGASDIGQKFHVKILKQGLQEHDIVLGGALVDMYAKCDFLPQARSVLNSLPSRDIVVWNALLVGYAQKGQCDQAWDCFEKMQIEDILPNTVTFLSLLNLCSHLGLLEKGQVLFNRMVLVYGLEPRLESYNCLVDLFGRAGNLANALRIIEEMPFSASSVVWLCLSSACQKCRDGKATA</sequence>
<dbReference type="GO" id="GO:0048731">
    <property type="term" value="P:system development"/>
    <property type="evidence" value="ECO:0007669"/>
    <property type="project" value="UniProtKB-ARBA"/>
</dbReference>
<feature type="repeat" description="PPR" evidence="2">
    <location>
        <begin position="183"/>
        <end position="217"/>
    </location>
</feature>